<evidence type="ECO:0000259" key="3">
    <source>
        <dbReference type="SMART" id="SM00062"/>
    </source>
</evidence>
<dbReference type="Proteomes" id="UP000094412">
    <property type="component" value="Unassembled WGS sequence"/>
</dbReference>
<dbReference type="Pfam" id="PF00497">
    <property type="entry name" value="SBP_bac_3"/>
    <property type="match status" value="1"/>
</dbReference>
<evidence type="ECO:0000313" key="5">
    <source>
        <dbReference type="Proteomes" id="UP000094412"/>
    </source>
</evidence>
<protein>
    <submittedName>
        <fullName evidence="4">Amino acid ABC transporter</fullName>
    </submittedName>
</protein>
<evidence type="ECO:0000313" key="4">
    <source>
        <dbReference type="EMBL" id="OCX12456.1"/>
    </source>
</evidence>
<dbReference type="SMART" id="SM00062">
    <property type="entry name" value="PBPb"/>
    <property type="match status" value="1"/>
</dbReference>
<feature type="domain" description="Solute-binding protein family 3/N-terminal" evidence="3">
    <location>
        <begin position="50"/>
        <end position="280"/>
    </location>
</feature>
<feature type="signal peptide" evidence="2">
    <location>
        <begin position="1"/>
        <end position="25"/>
    </location>
</feature>
<organism evidence="4 5">
    <name type="scientific">Mesorhizobium hungaricum</name>
    <dbReference type="NCBI Taxonomy" id="1566387"/>
    <lineage>
        <taxon>Bacteria</taxon>
        <taxon>Pseudomonadati</taxon>
        <taxon>Pseudomonadota</taxon>
        <taxon>Alphaproteobacteria</taxon>
        <taxon>Hyphomicrobiales</taxon>
        <taxon>Phyllobacteriaceae</taxon>
        <taxon>Mesorhizobium</taxon>
    </lineage>
</organism>
<dbReference type="EMBL" id="MDEO01000036">
    <property type="protein sequence ID" value="OCX12456.1"/>
    <property type="molecule type" value="Genomic_DNA"/>
</dbReference>
<accession>A0A1C2DCU4</accession>
<proteinExistence type="predicted"/>
<dbReference type="SUPFAM" id="SSF53850">
    <property type="entry name" value="Periplasmic binding protein-like II"/>
    <property type="match status" value="1"/>
</dbReference>
<reference evidence="4 5" key="1">
    <citation type="submission" date="2016-08" db="EMBL/GenBank/DDBJ databases">
        <title>Whole genome sequence of Mesorhizobium sp. strain UASWS1009 isolated from industrial sewage.</title>
        <authorList>
            <person name="Crovadore J."/>
            <person name="Calmin G."/>
            <person name="Chablais R."/>
            <person name="Cochard B."/>
            <person name="Lefort F."/>
        </authorList>
    </citation>
    <scope>NUCLEOTIDE SEQUENCE [LARGE SCALE GENOMIC DNA]</scope>
    <source>
        <strain evidence="4 5">UASWS1009</strain>
    </source>
</reference>
<dbReference type="InterPro" id="IPR001638">
    <property type="entry name" value="Solute-binding_3/MltF_N"/>
</dbReference>
<feature type="chain" id="PRO_5008659194" evidence="2">
    <location>
        <begin position="26"/>
        <end position="282"/>
    </location>
</feature>
<comment type="caution">
    <text evidence="4">The sequence shown here is derived from an EMBL/GenBank/DDBJ whole genome shotgun (WGS) entry which is preliminary data.</text>
</comment>
<dbReference type="CDD" id="cd01001">
    <property type="entry name" value="PBP2_HisJ_LAO_like"/>
    <property type="match status" value="1"/>
</dbReference>
<name>A0A1C2DCU4_9HYPH</name>
<dbReference type="AlphaFoldDB" id="A0A1C2DCU4"/>
<dbReference type="Gene3D" id="3.40.190.10">
    <property type="entry name" value="Periplasmic binding protein-like II"/>
    <property type="match status" value="2"/>
</dbReference>
<dbReference type="PANTHER" id="PTHR35936:SF35">
    <property type="entry name" value="L-CYSTINE-BINDING PROTEIN TCYJ"/>
    <property type="match status" value="1"/>
</dbReference>
<sequence length="282" mass="30846">MTFRWLIAALALVTATLPVAGTVRAAEPQPPMLWDGNERLPKPDLSQLPRLRFLTTTDFPPFNFLDTAGRLSGFHVDLARAICAELAVADKCQIQALPWAELDAALRKGDGEAIMAGIAVTKETRSQYAFSRSYLQFPARFIMPKAQTVTEPLYEKLKGKRVGVVTGSAHERMLREDFGMVTIAPFPTQEALLTDLKAGKVDAAFGDGMRLGFWLAGSEAADCCRFAGGPYLAPEYLGTGLAIAVKPEDQALATALDYALQQIALKGTFAELYLRYFPVSFY</sequence>
<dbReference type="STRING" id="1566387.QV13_22810"/>
<keyword evidence="1 2" id="KW-0732">Signal</keyword>
<keyword evidence="5" id="KW-1185">Reference proteome</keyword>
<dbReference type="PANTHER" id="PTHR35936">
    <property type="entry name" value="MEMBRANE-BOUND LYTIC MUREIN TRANSGLYCOSYLASE F"/>
    <property type="match status" value="1"/>
</dbReference>
<dbReference type="RefSeq" id="WP_024925964.1">
    <property type="nucleotide sequence ID" value="NZ_MDEO01000036.1"/>
</dbReference>
<evidence type="ECO:0000256" key="1">
    <source>
        <dbReference type="ARBA" id="ARBA00022729"/>
    </source>
</evidence>
<evidence type="ECO:0000256" key="2">
    <source>
        <dbReference type="SAM" id="SignalP"/>
    </source>
</evidence>
<gene>
    <name evidence="4" type="ORF">QV13_22810</name>
</gene>